<dbReference type="Pfam" id="PF20414">
    <property type="entry name" value="DUF6698"/>
    <property type="match status" value="1"/>
</dbReference>
<dbReference type="EMBL" id="QPFP01000134">
    <property type="protein sequence ID" value="TEB20683.1"/>
    <property type="molecule type" value="Genomic_DNA"/>
</dbReference>
<evidence type="ECO:0000256" key="1">
    <source>
        <dbReference type="SAM" id="MobiDB-lite"/>
    </source>
</evidence>
<name>A0A4Y7SG39_COPMI</name>
<dbReference type="InterPro" id="IPR046521">
    <property type="entry name" value="DUF6698"/>
</dbReference>
<protein>
    <submittedName>
        <fullName evidence="2">Uncharacterized protein</fullName>
    </submittedName>
</protein>
<keyword evidence="3" id="KW-1185">Reference proteome</keyword>
<accession>A0A4Y7SG39</accession>
<sequence>MLHHTGTIDDSGDKENQNPGGMGNSLGRRTRSDFEGDNNLTLGPRKRPARTDPLVSHGRHFGRTIHAFCRPFALIKEGISRHLQMETGVFTASDLTENEIREHNIFKNLLKLSTGLDQRVMRASEQELHYIADMIQKGAACARSDDTKGLKSAIIDWITPKDGTLSPPLSRNIKDNRGWFHYRTGQLLCPPTLDWTDADVRKCLRSGEIVVSGDQWPAFLYENEKINLENPWDGLLQGALLVSAFKYIFTSPSSVESQDTRATRAGNADLHGMKAVTTASLAYVSTLVRFSLTSSAVFSRNDKTTDSERFYGSVLGFLELPSETSEVEALLRWWNRQEDIPSPPPRIWCSEDGSASVMDKLMEWRDNNLHPQE</sequence>
<dbReference type="OrthoDB" id="3160134at2759"/>
<evidence type="ECO:0000313" key="3">
    <source>
        <dbReference type="Proteomes" id="UP000298030"/>
    </source>
</evidence>
<reference evidence="2 3" key="1">
    <citation type="journal article" date="2019" name="Nat. Ecol. Evol.">
        <title>Megaphylogeny resolves global patterns of mushroom evolution.</title>
        <authorList>
            <person name="Varga T."/>
            <person name="Krizsan K."/>
            <person name="Foldi C."/>
            <person name="Dima B."/>
            <person name="Sanchez-Garcia M."/>
            <person name="Sanchez-Ramirez S."/>
            <person name="Szollosi G.J."/>
            <person name="Szarkandi J.G."/>
            <person name="Papp V."/>
            <person name="Albert L."/>
            <person name="Andreopoulos W."/>
            <person name="Angelini C."/>
            <person name="Antonin V."/>
            <person name="Barry K.W."/>
            <person name="Bougher N.L."/>
            <person name="Buchanan P."/>
            <person name="Buyck B."/>
            <person name="Bense V."/>
            <person name="Catcheside P."/>
            <person name="Chovatia M."/>
            <person name="Cooper J."/>
            <person name="Damon W."/>
            <person name="Desjardin D."/>
            <person name="Finy P."/>
            <person name="Geml J."/>
            <person name="Haridas S."/>
            <person name="Hughes K."/>
            <person name="Justo A."/>
            <person name="Karasinski D."/>
            <person name="Kautmanova I."/>
            <person name="Kiss B."/>
            <person name="Kocsube S."/>
            <person name="Kotiranta H."/>
            <person name="LaButti K.M."/>
            <person name="Lechner B.E."/>
            <person name="Liimatainen K."/>
            <person name="Lipzen A."/>
            <person name="Lukacs Z."/>
            <person name="Mihaltcheva S."/>
            <person name="Morgado L.N."/>
            <person name="Niskanen T."/>
            <person name="Noordeloos M.E."/>
            <person name="Ohm R.A."/>
            <person name="Ortiz-Santana B."/>
            <person name="Ovrebo C."/>
            <person name="Racz N."/>
            <person name="Riley R."/>
            <person name="Savchenko A."/>
            <person name="Shiryaev A."/>
            <person name="Soop K."/>
            <person name="Spirin V."/>
            <person name="Szebenyi C."/>
            <person name="Tomsovsky M."/>
            <person name="Tulloss R.E."/>
            <person name="Uehling J."/>
            <person name="Grigoriev I.V."/>
            <person name="Vagvolgyi C."/>
            <person name="Papp T."/>
            <person name="Martin F.M."/>
            <person name="Miettinen O."/>
            <person name="Hibbett D.S."/>
            <person name="Nagy L.G."/>
        </authorList>
    </citation>
    <scope>NUCLEOTIDE SEQUENCE [LARGE SCALE GENOMIC DNA]</scope>
    <source>
        <strain evidence="2 3">FP101781</strain>
    </source>
</reference>
<feature type="region of interest" description="Disordered" evidence="1">
    <location>
        <begin position="1"/>
        <end position="56"/>
    </location>
</feature>
<proteinExistence type="predicted"/>
<evidence type="ECO:0000313" key="2">
    <source>
        <dbReference type="EMBL" id="TEB20683.1"/>
    </source>
</evidence>
<organism evidence="2 3">
    <name type="scientific">Coprinellus micaceus</name>
    <name type="common">Glistening ink-cap mushroom</name>
    <name type="synonym">Coprinus micaceus</name>
    <dbReference type="NCBI Taxonomy" id="71717"/>
    <lineage>
        <taxon>Eukaryota</taxon>
        <taxon>Fungi</taxon>
        <taxon>Dikarya</taxon>
        <taxon>Basidiomycota</taxon>
        <taxon>Agaricomycotina</taxon>
        <taxon>Agaricomycetes</taxon>
        <taxon>Agaricomycetidae</taxon>
        <taxon>Agaricales</taxon>
        <taxon>Agaricineae</taxon>
        <taxon>Psathyrellaceae</taxon>
        <taxon>Coprinellus</taxon>
    </lineage>
</organism>
<gene>
    <name evidence="2" type="ORF">FA13DRAFT_1800740</name>
</gene>
<comment type="caution">
    <text evidence="2">The sequence shown here is derived from an EMBL/GenBank/DDBJ whole genome shotgun (WGS) entry which is preliminary data.</text>
</comment>
<dbReference type="Proteomes" id="UP000298030">
    <property type="component" value="Unassembled WGS sequence"/>
</dbReference>
<dbReference type="AlphaFoldDB" id="A0A4Y7SG39"/>